<feature type="compositionally biased region" description="Low complexity" evidence="13">
    <location>
        <begin position="489"/>
        <end position="498"/>
    </location>
</feature>
<evidence type="ECO:0000256" key="7">
    <source>
        <dbReference type="ARBA" id="ARBA00023015"/>
    </source>
</evidence>
<evidence type="ECO:0000256" key="2">
    <source>
        <dbReference type="ARBA" id="ARBA00008638"/>
    </source>
</evidence>
<dbReference type="InterPro" id="IPR047321">
    <property type="entry name" value="CYCLIN_CCNT2_rpt1"/>
</dbReference>
<accession>A0A9D3NZJ6</accession>
<evidence type="ECO:0000256" key="3">
    <source>
        <dbReference type="ARBA" id="ARBA00022499"/>
    </source>
</evidence>
<keyword evidence="16" id="KW-1185">Reference proteome</keyword>
<evidence type="ECO:0000256" key="5">
    <source>
        <dbReference type="ARBA" id="ARBA00022618"/>
    </source>
</evidence>
<feature type="region of interest" description="Disordered" evidence="13">
    <location>
        <begin position="297"/>
        <end position="318"/>
    </location>
</feature>
<feature type="compositionally biased region" description="Basic and acidic residues" evidence="13">
    <location>
        <begin position="434"/>
        <end position="444"/>
    </location>
</feature>
<dbReference type="FunFam" id="1.10.472.10:FF:000009">
    <property type="entry name" value="cyclin-T2 isoform X1"/>
    <property type="match status" value="1"/>
</dbReference>
<organism evidence="15 16">
    <name type="scientific">Hemibagrus wyckioides</name>
    <dbReference type="NCBI Taxonomy" id="337641"/>
    <lineage>
        <taxon>Eukaryota</taxon>
        <taxon>Metazoa</taxon>
        <taxon>Chordata</taxon>
        <taxon>Craniata</taxon>
        <taxon>Vertebrata</taxon>
        <taxon>Euteleostomi</taxon>
        <taxon>Actinopterygii</taxon>
        <taxon>Neopterygii</taxon>
        <taxon>Teleostei</taxon>
        <taxon>Ostariophysi</taxon>
        <taxon>Siluriformes</taxon>
        <taxon>Bagridae</taxon>
        <taxon>Hemibagrus</taxon>
    </lineage>
</organism>
<evidence type="ECO:0000256" key="10">
    <source>
        <dbReference type="ARBA" id="ARBA00023242"/>
    </source>
</evidence>
<dbReference type="AlphaFoldDB" id="A0A9D3NZJ6"/>
<dbReference type="InterPro" id="IPR006671">
    <property type="entry name" value="Cyclin_N"/>
</dbReference>
<evidence type="ECO:0000256" key="6">
    <source>
        <dbReference type="ARBA" id="ARBA00022843"/>
    </source>
</evidence>
<keyword evidence="3" id="KW-1017">Isopeptide bond</keyword>
<dbReference type="PANTHER" id="PTHR10026">
    <property type="entry name" value="CYCLIN"/>
    <property type="match status" value="1"/>
</dbReference>
<evidence type="ECO:0000256" key="1">
    <source>
        <dbReference type="ARBA" id="ARBA00004123"/>
    </source>
</evidence>
<dbReference type="GO" id="GO:0005634">
    <property type="term" value="C:nucleus"/>
    <property type="evidence" value="ECO:0007669"/>
    <property type="project" value="UniProtKB-SubCell"/>
</dbReference>
<dbReference type="EMBL" id="JAHKSW010000006">
    <property type="protein sequence ID" value="KAG7331482.1"/>
    <property type="molecule type" value="Genomic_DNA"/>
</dbReference>
<comment type="subcellular location">
    <subcellularLocation>
        <location evidence="1">Nucleus</location>
    </subcellularLocation>
</comment>
<evidence type="ECO:0000256" key="4">
    <source>
        <dbReference type="ARBA" id="ARBA00022553"/>
    </source>
</evidence>
<keyword evidence="10" id="KW-0539">Nucleus</keyword>
<feature type="compositionally biased region" description="Low complexity" evidence="13">
    <location>
        <begin position="307"/>
        <end position="318"/>
    </location>
</feature>
<feature type="compositionally biased region" description="Basic and acidic residues" evidence="13">
    <location>
        <begin position="512"/>
        <end position="521"/>
    </location>
</feature>
<dbReference type="SUPFAM" id="SSF47954">
    <property type="entry name" value="Cyclin-like"/>
    <property type="match status" value="2"/>
</dbReference>
<keyword evidence="8 12" id="KW-0195">Cyclin</keyword>
<keyword evidence="5" id="KW-0132">Cell division</keyword>
<dbReference type="Pfam" id="PF21797">
    <property type="entry name" value="CycT2-like_C"/>
    <property type="match status" value="2"/>
</dbReference>
<evidence type="ECO:0000256" key="12">
    <source>
        <dbReference type="RuleBase" id="RU000383"/>
    </source>
</evidence>
<proteinExistence type="inferred from homology"/>
<comment type="caution">
    <text evidence="15">The sequence shown here is derived from an EMBL/GenBank/DDBJ whole genome shotgun (WGS) entry which is preliminary data.</text>
</comment>
<dbReference type="SMART" id="SM00385">
    <property type="entry name" value="CYCLIN"/>
    <property type="match status" value="1"/>
</dbReference>
<comment type="similarity">
    <text evidence="2">Belongs to the cyclin family. Cyclin C subfamily.</text>
</comment>
<dbReference type="FunFam" id="1.10.472.10:FF:000004">
    <property type="entry name" value="Cyclin T2"/>
    <property type="match status" value="1"/>
</dbReference>
<sequence length="649" mass="71435">MAAHRGSSSKWFFSREQLETTPSRRCGVEPDRELSYRQQAANLIQDMGQRLNVSQLTINTAIVYMHRFYMYHSFTKFHRNIISPTTLFLAAKVEEQPRKLEHVIKVAHACLNPQEAPLDTKSNAYLQQAQELVILETIVLQTLGFEITIEHPHTDVVKCSQLVRASKDLAQTSYFMATNSVRHPQCASGFWDASSLSVTGGKVPGGTGPGRSAKASSLHLTTFCLQYRPTVIACVCIHLACKWSNWEIPVSTDGKHWWEYVDGSVTLELLDELTHEFLQILEKTPSKLKRIRNWRATQAAKKPKTDGPSSESSSFPGPSLAPDHLMVDAISGVTANATFSKASTSLPISLQCSGLPLDHIASTVQGTSYTFTAPSDWPQDQARSDSYLLKQLPLHPHRPDKSAEFTGVKHEHKANKHQSSLFPAPPTSQPQKMSLEKYKEKRTADLAAQKRRQEQPSTESEARDSYGSSSQGEPRKPQQPYAHEQQGMSSSSSAFTSSPIKMKLPVTGQDKVQGDKREKGSSLKLRLPVQAEKSGASKEELKMKIKVSSERHSSSDEGASKSKHSSPLVSKEKHRHHQKHGHSNPHSHSGSALRSPVTLGGEGASAGQGSSSSHKRTHTDGSHNHRSKKSKSSKPATAGGQGFSGEPWS</sequence>
<protein>
    <recommendedName>
        <fullName evidence="14">Cyclin-like domain-containing protein</fullName>
    </recommendedName>
</protein>
<keyword evidence="6" id="KW-0832">Ubl conjugation</keyword>
<feature type="compositionally biased region" description="Basic and acidic residues" evidence="13">
    <location>
        <begin position="535"/>
        <end position="560"/>
    </location>
</feature>
<keyword evidence="11" id="KW-0131">Cell cycle</keyword>
<evidence type="ECO:0000256" key="9">
    <source>
        <dbReference type="ARBA" id="ARBA00023163"/>
    </source>
</evidence>
<dbReference type="Pfam" id="PF00134">
    <property type="entry name" value="Cyclin_N"/>
    <property type="match status" value="1"/>
</dbReference>
<dbReference type="Proteomes" id="UP000824219">
    <property type="component" value="Linkage Group LG06"/>
</dbReference>
<dbReference type="InterPro" id="IPR036915">
    <property type="entry name" value="Cyclin-like_sf"/>
</dbReference>
<dbReference type="OrthoDB" id="25002at2759"/>
<dbReference type="Gene3D" id="1.10.472.10">
    <property type="entry name" value="Cyclin-like"/>
    <property type="match status" value="2"/>
</dbReference>
<evidence type="ECO:0000313" key="16">
    <source>
        <dbReference type="Proteomes" id="UP000824219"/>
    </source>
</evidence>
<evidence type="ECO:0000313" key="15">
    <source>
        <dbReference type="EMBL" id="KAG7331482.1"/>
    </source>
</evidence>
<dbReference type="InterPro" id="IPR043198">
    <property type="entry name" value="Cyclin/Ssn8"/>
</dbReference>
<gene>
    <name evidence="15" type="ORF">KOW79_005451</name>
</gene>
<keyword evidence="4" id="KW-0597">Phosphoprotein</keyword>
<feature type="region of interest" description="Disordered" evidence="13">
    <location>
        <begin position="394"/>
        <end position="649"/>
    </location>
</feature>
<evidence type="ECO:0000256" key="8">
    <source>
        <dbReference type="ARBA" id="ARBA00023127"/>
    </source>
</evidence>
<evidence type="ECO:0000256" key="13">
    <source>
        <dbReference type="SAM" id="MobiDB-lite"/>
    </source>
</evidence>
<feature type="compositionally biased region" description="Basic residues" evidence="13">
    <location>
        <begin position="572"/>
        <end position="585"/>
    </location>
</feature>
<dbReference type="GO" id="GO:0016538">
    <property type="term" value="F:cyclin-dependent protein serine/threonine kinase regulator activity"/>
    <property type="evidence" value="ECO:0007669"/>
    <property type="project" value="InterPro"/>
</dbReference>
<dbReference type="CDD" id="cd20596">
    <property type="entry name" value="CYCLIN_CCNT2_rpt1"/>
    <property type="match status" value="1"/>
</dbReference>
<dbReference type="GO" id="GO:0051301">
    <property type="term" value="P:cell division"/>
    <property type="evidence" value="ECO:0007669"/>
    <property type="project" value="UniProtKB-KW"/>
</dbReference>
<name>A0A9D3NZJ6_9TELE</name>
<dbReference type="GO" id="GO:0006357">
    <property type="term" value="P:regulation of transcription by RNA polymerase II"/>
    <property type="evidence" value="ECO:0007669"/>
    <property type="project" value="InterPro"/>
</dbReference>
<reference evidence="15 16" key="1">
    <citation type="submission" date="2021-06" db="EMBL/GenBank/DDBJ databases">
        <title>Chromosome-level genome assembly of the red-tail catfish (Hemibagrus wyckioides).</title>
        <authorList>
            <person name="Shao F."/>
        </authorList>
    </citation>
    <scope>NUCLEOTIDE SEQUENCE [LARGE SCALE GENOMIC DNA]</scope>
    <source>
        <strain evidence="15">EC202008001</strain>
        <tissue evidence="15">Blood</tissue>
    </source>
</reference>
<keyword evidence="9" id="KW-0804">Transcription</keyword>
<evidence type="ECO:0000256" key="11">
    <source>
        <dbReference type="ARBA" id="ARBA00023306"/>
    </source>
</evidence>
<keyword evidence="7" id="KW-0805">Transcription regulation</keyword>
<feature type="domain" description="Cyclin-like" evidence="14">
    <location>
        <begin position="42"/>
        <end position="141"/>
    </location>
</feature>
<dbReference type="InterPro" id="IPR013763">
    <property type="entry name" value="Cyclin-like_dom"/>
</dbReference>
<evidence type="ECO:0000259" key="14">
    <source>
        <dbReference type="SMART" id="SM00385"/>
    </source>
</evidence>
<feature type="compositionally biased region" description="Basic and acidic residues" evidence="13">
    <location>
        <begin position="397"/>
        <end position="409"/>
    </location>
</feature>